<gene>
    <name evidence="1" type="ORF">PoB_005734800</name>
</gene>
<dbReference type="Proteomes" id="UP000735302">
    <property type="component" value="Unassembled WGS sequence"/>
</dbReference>
<keyword evidence="2" id="KW-1185">Reference proteome</keyword>
<sequence>MDIWKCECNSSATAKIGGVGGTVASLRSAGTLLSRVRASPPSPWPDRGPESLRSPCCGLAIYTNQPTAKTILCKSYRTTATRFKPRQEITA</sequence>
<evidence type="ECO:0000313" key="1">
    <source>
        <dbReference type="EMBL" id="GFO30843.1"/>
    </source>
</evidence>
<dbReference type="AlphaFoldDB" id="A0AAV4CH12"/>
<organism evidence="1 2">
    <name type="scientific">Plakobranchus ocellatus</name>
    <dbReference type="NCBI Taxonomy" id="259542"/>
    <lineage>
        <taxon>Eukaryota</taxon>
        <taxon>Metazoa</taxon>
        <taxon>Spiralia</taxon>
        <taxon>Lophotrochozoa</taxon>
        <taxon>Mollusca</taxon>
        <taxon>Gastropoda</taxon>
        <taxon>Heterobranchia</taxon>
        <taxon>Euthyneura</taxon>
        <taxon>Panpulmonata</taxon>
        <taxon>Sacoglossa</taxon>
        <taxon>Placobranchoidea</taxon>
        <taxon>Plakobranchidae</taxon>
        <taxon>Plakobranchus</taxon>
    </lineage>
</organism>
<accession>A0AAV4CH12</accession>
<dbReference type="EMBL" id="BLXT01006265">
    <property type="protein sequence ID" value="GFO30843.1"/>
    <property type="molecule type" value="Genomic_DNA"/>
</dbReference>
<reference evidence="1 2" key="1">
    <citation type="journal article" date="2021" name="Elife">
        <title>Chloroplast acquisition without the gene transfer in kleptoplastic sea slugs, Plakobranchus ocellatus.</title>
        <authorList>
            <person name="Maeda T."/>
            <person name="Takahashi S."/>
            <person name="Yoshida T."/>
            <person name="Shimamura S."/>
            <person name="Takaki Y."/>
            <person name="Nagai Y."/>
            <person name="Toyoda A."/>
            <person name="Suzuki Y."/>
            <person name="Arimoto A."/>
            <person name="Ishii H."/>
            <person name="Satoh N."/>
            <person name="Nishiyama T."/>
            <person name="Hasebe M."/>
            <person name="Maruyama T."/>
            <person name="Minagawa J."/>
            <person name="Obokata J."/>
            <person name="Shigenobu S."/>
        </authorList>
    </citation>
    <scope>NUCLEOTIDE SEQUENCE [LARGE SCALE GENOMIC DNA]</scope>
</reference>
<evidence type="ECO:0000313" key="2">
    <source>
        <dbReference type="Proteomes" id="UP000735302"/>
    </source>
</evidence>
<protein>
    <submittedName>
        <fullName evidence="1">Uncharacterized protein</fullName>
    </submittedName>
</protein>
<name>A0AAV4CH12_9GAST</name>
<proteinExistence type="predicted"/>
<comment type="caution">
    <text evidence="1">The sequence shown here is derived from an EMBL/GenBank/DDBJ whole genome shotgun (WGS) entry which is preliminary data.</text>
</comment>